<sequence length="93" mass="9949">MFVRTDIYLKNFIIKAIIMKNTFLKAGSILMLAGFTLAACNSNRNSADDTSDSLNAVNSGTGTMGDVADSTDMNGQQMDTLGTDTSNTTMPNR</sequence>
<accession>A0A419S3I6</accession>
<proteinExistence type="predicted"/>
<name>A0A419S3I6_9SPHI</name>
<protein>
    <submittedName>
        <fullName evidence="2">Uncharacterized protein</fullName>
    </submittedName>
</protein>
<dbReference type="EMBL" id="MBTA01000027">
    <property type="protein sequence ID" value="RKD13846.1"/>
    <property type="molecule type" value="Genomic_DNA"/>
</dbReference>
<reference evidence="2 3" key="1">
    <citation type="submission" date="2016-07" db="EMBL/GenBank/DDBJ databases">
        <title>Genome of Pelobium manganitolerans.</title>
        <authorList>
            <person name="Wu S."/>
            <person name="Wang G."/>
        </authorList>
    </citation>
    <scope>NUCLEOTIDE SEQUENCE [LARGE SCALE GENOMIC DNA]</scope>
    <source>
        <strain evidence="2 3">YS-25</strain>
    </source>
</reference>
<gene>
    <name evidence="2" type="ORF">BCY91_09825</name>
</gene>
<feature type="compositionally biased region" description="Polar residues" evidence="1">
    <location>
        <begin position="71"/>
        <end position="93"/>
    </location>
</feature>
<evidence type="ECO:0000256" key="1">
    <source>
        <dbReference type="SAM" id="MobiDB-lite"/>
    </source>
</evidence>
<evidence type="ECO:0000313" key="2">
    <source>
        <dbReference type="EMBL" id="RKD13846.1"/>
    </source>
</evidence>
<organism evidence="2 3">
    <name type="scientific">Pelobium manganitolerans</name>
    <dbReference type="NCBI Taxonomy" id="1842495"/>
    <lineage>
        <taxon>Bacteria</taxon>
        <taxon>Pseudomonadati</taxon>
        <taxon>Bacteroidota</taxon>
        <taxon>Sphingobacteriia</taxon>
        <taxon>Sphingobacteriales</taxon>
        <taxon>Sphingobacteriaceae</taxon>
        <taxon>Pelobium</taxon>
    </lineage>
</organism>
<evidence type="ECO:0000313" key="3">
    <source>
        <dbReference type="Proteomes" id="UP000283433"/>
    </source>
</evidence>
<keyword evidence="3" id="KW-1185">Reference proteome</keyword>
<dbReference type="Proteomes" id="UP000283433">
    <property type="component" value="Unassembled WGS sequence"/>
</dbReference>
<feature type="compositionally biased region" description="Polar residues" evidence="1">
    <location>
        <begin position="52"/>
        <end position="61"/>
    </location>
</feature>
<comment type="caution">
    <text evidence="2">The sequence shown here is derived from an EMBL/GenBank/DDBJ whole genome shotgun (WGS) entry which is preliminary data.</text>
</comment>
<feature type="region of interest" description="Disordered" evidence="1">
    <location>
        <begin position="44"/>
        <end position="93"/>
    </location>
</feature>
<dbReference type="AlphaFoldDB" id="A0A419S3I6"/>